<dbReference type="InterPro" id="IPR023796">
    <property type="entry name" value="Serpin_dom"/>
</dbReference>
<dbReference type="Proteomes" id="UP001153148">
    <property type="component" value="Unassembled WGS sequence"/>
</dbReference>
<dbReference type="SUPFAM" id="SSF56574">
    <property type="entry name" value="Serpins"/>
    <property type="match status" value="1"/>
</dbReference>
<comment type="caution">
    <text evidence="4">The sequence shown here is derived from an EMBL/GenBank/DDBJ whole genome shotgun (WGS) entry which is preliminary data.</text>
</comment>
<protein>
    <recommendedName>
        <fullName evidence="3">Serpin domain-containing protein</fullName>
    </recommendedName>
</protein>
<feature type="domain" description="Serpin" evidence="3">
    <location>
        <begin position="19"/>
        <end position="121"/>
    </location>
</feature>
<dbReference type="PANTHER" id="PTHR11461">
    <property type="entry name" value="SERINE PROTEASE INHIBITOR, SERPIN"/>
    <property type="match status" value="1"/>
</dbReference>
<evidence type="ECO:0000259" key="3">
    <source>
        <dbReference type="Pfam" id="PF00079"/>
    </source>
</evidence>
<accession>A0ABN7PCF5</accession>
<dbReference type="PANTHER" id="PTHR11461:SF292">
    <property type="entry name" value="SERPIN 100A"/>
    <property type="match status" value="1"/>
</dbReference>
<organism evidence="4 5">
    <name type="scientific">Timema podura</name>
    <name type="common">Walking stick</name>
    <dbReference type="NCBI Taxonomy" id="61482"/>
    <lineage>
        <taxon>Eukaryota</taxon>
        <taxon>Metazoa</taxon>
        <taxon>Ecdysozoa</taxon>
        <taxon>Arthropoda</taxon>
        <taxon>Hexapoda</taxon>
        <taxon>Insecta</taxon>
        <taxon>Pterygota</taxon>
        <taxon>Neoptera</taxon>
        <taxon>Polyneoptera</taxon>
        <taxon>Phasmatodea</taxon>
        <taxon>Timematodea</taxon>
        <taxon>Timematoidea</taxon>
        <taxon>Timematidae</taxon>
        <taxon>Timema</taxon>
    </lineage>
</organism>
<dbReference type="InterPro" id="IPR000215">
    <property type="entry name" value="Serpin_fam"/>
</dbReference>
<name>A0ABN7PCF5_TIMPD</name>
<keyword evidence="2" id="KW-0722">Serine protease inhibitor</keyword>
<evidence type="ECO:0000313" key="5">
    <source>
        <dbReference type="Proteomes" id="UP001153148"/>
    </source>
</evidence>
<evidence type="ECO:0000256" key="1">
    <source>
        <dbReference type="ARBA" id="ARBA00022690"/>
    </source>
</evidence>
<proteinExistence type="predicted"/>
<gene>
    <name evidence="4" type="ORF">TPAB3V08_LOCUS10078</name>
</gene>
<evidence type="ECO:0000256" key="2">
    <source>
        <dbReference type="ARBA" id="ARBA00022900"/>
    </source>
</evidence>
<dbReference type="Gene3D" id="3.30.497.10">
    <property type="entry name" value="Antithrombin, subunit I, domain 2"/>
    <property type="match status" value="1"/>
</dbReference>
<keyword evidence="1" id="KW-0646">Protease inhibitor</keyword>
<dbReference type="EMBL" id="CAJPIN010024511">
    <property type="protein sequence ID" value="CAG2063130.1"/>
    <property type="molecule type" value="Genomic_DNA"/>
</dbReference>
<dbReference type="InterPro" id="IPR042178">
    <property type="entry name" value="Serpin_sf_1"/>
</dbReference>
<evidence type="ECO:0000313" key="4">
    <source>
        <dbReference type="EMBL" id="CAG2063130.1"/>
    </source>
</evidence>
<dbReference type="InterPro" id="IPR036186">
    <property type="entry name" value="Serpin_sf"/>
</dbReference>
<dbReference type="Pfam" id="PF00079">
    <property type="entry name" value="Serpin"/>
    <property type="match status" value="1"/>
</dbReference>
<keyword evidence="5" id="KW-1185">Reference proteome</keyword>
<sequence length="420" mass="47795">MMAFRLGYCADCVTGYVDSETNLAFSPLGYSALLAILAEGAKGETRNQLVNALHLPQEDQVTRSTYKNVLSRLQTKNELNAPEFRNWFYVYKNFSVEQSYKDILLHNYLTEVKNVERVSYEDQIRDATKPNKELEALMEMDKDSFKSPEKEVAMSEMTKEKQEIMAIKAEGQKIEEQTKPDASMELMIKNETSDYIKNESMKTDEGKREEGAIKEGVMKDETMQEGMMKVEGMKAGTIQDDRIKEKLTPEKNELLTVDSDMQAGAIMEQSMIHDALKEGEMIQEALRMEAQMGSMHEIIKEQIPAMSEMVKGESEMSNTENEKIEQGISSVEKEEIKTETGNMEKEKIETEMSNVEKENAEMATMDMQKPLAGSLMIQEAYKEMDKPLDSEMGTVEMQEPLAVSLMIPEAYKEMDKSFGL</sequence>
<reference evidence="4" key="1">
    <citation type="submission" date="2021-03" db="EMBL/GenBank/DDBJ databases">
        <authorList>
            <person name="Tran Van P."/>
        </authorList>
    </citation>
    <scope>NUCLEOTIDE SEQUENCE</scope>
</reference>